<keyword evidence="4" id="KW-0378">Hydrolase</keyword>
<dbReference type="Proteomes" id="UP000001890">
    <property type="component" value="Chromosome"/>
</dbReference>
<dbReference type="InterPro" id="IPR038765">
    <property type="entry name" value="Papain-like_cys_pep_sf"/>
</dbReference>
<dbReference type="RefSeq" id="WP_012916547.1">
    <property type="nucleotide sequence ID" value="NC_013722.1"/>
</dbReference>
<dbReference type="PATRIC" id="fig|29447.3.peg.2026"/>
<dbReference type="SUPFAM" id="SSF54001">
    <property type="entry name" value="Cysteine proteinases"/>
    <property type="match status" value="1"/>
</dbReference>
<accession>D2UEH3</accession>
<feature type="signal peptide" evidence="2">
    <location>
        <begin position="1"/>
        <end position="24"/>
    </location>
</feature>
<keyword evidence="4" id="KW-0645">Protease</keyword>
<dbReference type="Pfam" id="PF00112">
    <property type="entry name" value="Peptidase_C1"/>
    <property type="match status" value="1"/>
</dbReference>
<keyword evidence="2" id="KW-0732">Signal</keyword>
<comment type="similarity">
    <text evidence="1">Belongs to the peptidase C1 family.</text>
</comment>
<dbReference type="SMART" id="SM00645">
    <property type="entry name" value="Pept_C1"/>
    <property type="match status" value="1"/>
</dbReference>
<sequence>MYHTRPMASLIGLLALSAFSVAHAQPHGMGLKPSPLTQPLVKLFEVDKVTDAKPPENADLTQWAIKPSDQKQLGACASFATARTLAGWYANFTKQSVNLFAPMYLYTQVNDGQDNGSTMEAPLDVALKQGIDTKADYFQGDYDWRTKPTKHERANARNYKQPFHYQMIYNNWGDNSPVDSQALIEQIKLAIANGTPVVIGFNVRAGFDSLNQDHDIDYDNHSKILDGHEVIALGYDKDGLLIENSWGTDWGKHGFGRLAWSVVAKDVHQAAVAY</sequence>
<feature type="domain" description="Peptidase C1A papain C-terminal" evidence="3">
    <location>
        <begin position="54"/>
        <end position="271"/>
    </location>
</feature>
<dbReference type="eggNOG" id="COG4870">
    <property type="taxonomic scope" value="Bacteria"/>
</dbReference>
<protein>
    <submittedName>
        <fullName evidence="4">Putative cysteine protease protein</fullName>
    </submittedName>
</protein>
<evidence type="ECO:0000313" key="4">
    <source>
        <dbReference type="EMBL" id="CBA16547.1"/>
    </source>
</evidence>
<dbReference type="InterPro" id="IPR000668">
    <property type="entry name" value="Peptidase_C1A_C"/>
</dbReference>
<gene>
    <name evidence="4" type="ordered locus">XALc_2063</name>
</gene>
<feature type="chain" id="PRO_5003037084" evidence="2">
    <location>
        <begin position="25"/>
        <end position="274"/>
    </location>
</feature>
<dbReference type="EMBL" id="FP565176">
    <property type="protein sequence ID" value="CBA16547.1"/>
    <property type="molecule type" value="Genomic_DNA"/>
</dbReference>
<dbReference type="Gene3D" id="3.90.70.10">
    <property type="entry name" value="Cysteine proteinases"/>
    <property type="match status" value="1"/>
</dbReference>
<dbReference type="GO" id="GO:0008234">
    <property type="term" value="F:cysteine-type peptidase activity"/>
    <property type="evidence" value="ECO:0007669"/>
    <property type="project" value="InterPro"/>
</dbReference>
<dbReference type="STRING" id="380358.XALC_2063"/>
<dbReference type="AlphaFoldDB" id="D2UEH3"/>
<evidence type="ECO:0000259" key="3">
    <source>
        <dbReference type="SMART" id="SM00645"/>
    </source>
</evidence>
<keyword evidence="5" id="KW-1185">Reference proteome</keyword>
<dbReference type="OrthoDB" id="1491023at2"/>
<dbReference type="GO" id="GO:0006508">
    <property type="term" value="P:proteolysis"/>
    <property type="evidence" value="ECO:0007669"/>
    <property type="project" value="UniProtKB-KW"/>
</dbReference>
<name>D2UEH3_XANAP</name>
<proteinExistence type="inferred from homology"/>
<dbReference type="KEGG" id="xal:XALC_2063"/>
<dbReference type="MEROPS" id="C01.164"/>
<evidence type="ECO:0000256" key="2">
    <source>
        <dbReference type="SAM" id="SignalP"/>
    </source>
</evidence>
<reference evidence="4 5" key="1">
    <citation type="journal article" date="2009" name="BMC Genomics">
        <title>The complete genome sequence of Xanthomonas albilineans provides new insights into the reductive genome evolution of the xylem-limited Xanthomonadaceae.</title>
        <authorList>
            <person name="Pieretti I."/>
            <person name="Royer M."/>
            <person name="Barbe V."/>
            <person name="Carrere S."/>
            <person name="Koebnik R."/>
            <person name="Cociancich S."/>
            <person name="Couloux A."/>
            <person name="Darrasse A."/>
            <person name="Gouzy J."/>
            <person name="Jacques M.A."/>
            <person name="Lauber E."/>
            <person name="Manceau C."/>
            <person name="Mangenot S."/>
            <person name="Poussier S."/>
            <person name="Segurens B."/>
            <person name="Szurek B."/>
            <person name="Verdier V."/>
            <person name="Arlat M."/>
            <person name="Rott P."/>
        </authorList>
    </citation>
    <scope>NUCLEOTIDE SEQUENCE [LARGE SCALE GENOMIC DNA]</scope>
    <source>
        <strain evidence="5">GPE PC73 / CFBP 7063</strain>
    </source>
</reference>
<dbReference type="InterPro" id="IPR013128">
    <property type="entry name" value="Peptidase_C1A"/>
</dbReference>
<evidence type="ECO:0000313" key="5">
    <source>
        <dbReference type="Proteomes" id="UP000001890"/>
    </source>
</evidence>
<organism evidence="4 5">
    <name type="scientific">Xanthomonas albilineans (strain GPE PC73 / CFBP 7063)</name>
    <dbReference type="NCBI Taxonomy" id="380358"/>
    <lineage>
        <taxon>Bacteria</taxon>
        <taxon>Pseudomonadati</taxon>
        <taxon>Pseudomonadota</taxon>
        <taxon>Gammaproteobacteria</taxon>
        <taxon>Lysobacterales</taxon>
        <taxon>Lysobacteraceae</taxon>
        <taxon>Xanthomonas</taxon>
    </lineage>
</organism>
<dbReference type="CDD" id="cd02619">
    <property type="entry name" value="Peptidase_C1"/>
    <property type="match status" value="1"/>
</dbReference>
<evidence type="ECO:0000256" key="1">
    <source>
        <dbReference type="ARBA" id="ARBA00008455"/>
    </source>
</evidence>
<dbReference type="PANTHER" id="PTHR12411">
    <property type="entry name" value="CYSTEINE PROTEASE FAMILY C1-RELATED"/>
    <property type="match status" value="1"/>
</dbReference>